<keyword evidence="4 6" id="KW-0720">Serine protease</keyword>
<dbReference type="GO" id="GO:0004252">
    <property type="term" value="F:serine-type endopeptidase activity"/>
    <property type="evidence" value="ECO:0007669"/>
    <property type="project" value="UniProtKB-UniRule"/>
</dbReference>
<dbReference type="EC" id="3.4.21.-" evidence="6"/>
<gene>
    <name evidence="10" type="ORF">L1049_006283</name>
</gene>
<keyword evidence="11" id="KW-1185">Reference proteome</keyword>
<evidence type="ECO:0000259" key="8">
    <source>
        <dbReference type="Pfam" id="PF00326"/>
    </source>
</evidence>
<dbReference type="PANTHER" id="PTHR11757:SF12">
    <property type="entry name" value="PROLYL ENDOPEPTIDASE"/>
    <property type="match status" value="1"/>
</dbReference>
<proteinExistence type="inferred from homology"/>
<dbReference type="InterPro" id="IPR029058">
    <property type="entry name" value="AB_hydrolase_fold"/>
</dbReference>
<dbReference type="Pfam" id="PF00326">
    <property type="entry name" value="Peptidase_S9"/>
    <property type="match status" value="1"/>
</dbReference>
<evidence type="ECO:0000256" key="5">
    <source>
        <dbReference type="ARBA" id="ARBA00045448"/>
    </source>
</evidence>
<dbReference type="InterPro" id="IPR023302">
    <property type="entry name" value="Pept_S9A_N"/>
</dbReference>
<dbReference type="Pfam" id="PF02897">
    <property type="entry name" value="Peptidase_S9_N"/>
    <property type="match status" value="1"/>
</dbReference>
<feature type="domain" description="Peptidase S9 prolyl oligopeptidase catalytic" evidence="8">
    <location>
        <begin position="341"/>
        <end position="554"/>
    </location>
</feature>
<keyword evidence="3 6" id="KW-0378">Hydrolase</keyword>
<name>A0AAP0RF98_LIQFO</name>
<organism evidence="10 11">
    <name type="scientific">Liquidambar formosana</name>
    <name type="common">Formosan gum</name>
    <dbReference type="NCBI Taxonomy" id="63359"/>
    <lineage>
        <taxon>Eukaryota</taxon>
        <taxon>Viridiplantae</taxon>
        <taxon>Streptophyta</taxon>
        <taxon>Embryophyta</taxon>
        <taxon>Tracheophyta</taxon>
        <taxon>Spermatophyta</taxon>
        <taxon>Magnoliopsida</taxon>
        <taxon>eudicotyledons</taxon>
        <taxon>Gunneridae</taxon>
        <taxon>Pentapetalae</taxon>
        <taxon>Saxifragales</taxon>
        <taxon>Altingiaceae</taxon>
        <taxon>Liquidambar</taxon>
    </lineage>
</organism>
<dbReference type="EMBL" id="JBBPBK010000010">
    <property type="protein sequence ID" value="KAK9276747.1"/>
    <property type="molecule type" value="Genomic_DNA"/>
</dbReference>
<keyword evidence="7" id="KW-0732">Signal</keyword>
<feature type="signal peptide" evidence="7">
    <location>
        <begin position="1"/>
        <end position="25"/>
    </location>
</feature>
<dbReference type="Gene3D" id="2.130.10.120">
    <property type="entry name" value="Prolyl oligopeptidase, N-terminal domain"/>
    <property type="match status" value="1"/>
</dbReference>
<dbReference type="SUPFAM" id="SSF53474">
    <property type="entry name" value="alpha/beta-Hydrolases"/>
    <property type="match status" value="1"/>
</dbReference>
<comment type="caution">
    <text evidence="10">The sequence shown here is derived from an EMBL/GenBank/DDBJ whole genome shotgun (WGS) entry which is preliminary data.</text>
</comment>
<comment type="function">
    <text evidence="5">Serine peptidase whose precise substrate specificity remains unclear. Does not cleave peptides after a arginine or lysine residue. Regulates trans-Golgi network morphology and sorting by regulating the membrane binding of the AP-1 complex. May play a role in the regulation of synaptic vesicle exocytosis.</text>
</comment>
<dbReference type="PRINTS" id="PR00862">
    <property type="entry name" value="PROLIGOPTASE"/>
</dbReference>
<dbReference type="GO" id="GO:0006508">
    <property type="term" value="P:proteolysis"/>
    <property type="evidence" value="ECO:0007669"/>
    <property type="project" value="UniProtKB-KW"/>
</dbReference>
<evidence type="ECO:0000256" key="2">
    <source>
        <dbReference type="ARBA" id="ARBA00022670"/>
    </source>
</evidence>
<evidence type="ECO:0000256" key="4">
    <source>
        <dbReference type="ARBA" id="ARBA00022825"/>
    </source>
</evidence>
<comment type="similarity">
    <text evidence="1 6">Belongs to the peptidase S9A family.</text>
</comment>
<sequence length="559" mass="62595">MGLLAWHGLKMVLFCSIQYQMRTNGLTGCSVQNWDQMLLMVSRYLQKVIPASVWTSQVQRMVYVIDATNPQDGLRRIHKRVPGVQYFLEHHYGFFYVLTNAPLCETKFSCGDFYLARCRVEDIQSGNWQNIILPGEDISFKDMDIFNGHLVLFLDAKGFPMICSIDMPIDVNCKHQLEIDNLNPWFFPLPSNLCGIVPGSNHDFMNSVYRVVLSSPVMPDIIVDYDMSQQKLSIVNQEEVLGVSSNTGSCLPSYDPNMNKLLDAQNSSDKHLHNFEVQRWKDFSDAYCCERKEVVSHDGVRILLTILYSQEAWQKGQTPGLLHGYGAYGEALDKSWCADRLSLLDRGWVVAYADVRGGSGGSGSSWHKSGTGLNKPNSIHDFVSCGKYLVNEGYVHRDQLSAIGFSAGGLLVGAAINMYPDLFCAAILKVPFLDICNTLLDPSLPLTILDYEEFGNPQTKSQFESISSYSPYDNIPWGGCHPSMLITTSFHDSRVGVWEAAKWVAKVRDTTCLGCSRSVILKTNMSGGHFGEGGRFGQCEETAYEYAFLMKVMGVFDNK</sequence>
<keyword evidence="2 6" id="KW-0645">Protease</keyword>
<evidence type="ECO:0000256" key="7">
    <source>
        <dbReference type="SAM" id="SignalP"/>
    </source>
</evidence>
<accession>A0AAP0RF98</accession>
<dbReference type="SUPFAM" id="SSF50993">
    <property type="entry name" value="Peptidase/esterase 'gauge' domain"/>
    <property type="match status" value="1"/>
</dbReference>
<reference evidence="10 11" key="1">
    <citation type="journal article" date="2024" name="Plant J.">
        <title>Genome sequences and population genomics reveal climatic adaptation and genomic divergence between two closely related sweetgum species.</title>
        <authorList>
            <person name="Xu W.Q."/>
            <person name="Ren C.Q."/>
            <person name="Zhang X.Y."/>
            <person name="Comes H.P."/>
            <person name="Liu X.H."/>
            <person name="Li Y.G."/>
            <person name="Kettle C.J."/>
            <person name="Jalonen R."/>
            <person name="Gaisberger H."/>
            <person name="Ma Y.Z."/>
            <person name="Qiu Y.X."/>
        </authorList>
    </citation>
    <scope>NUCLEOTIDE SEQUENCE [LARGE SCALE GENOMIC DNA]</scope>
    <source>
        <strain evidence="10">Hangzhou</strain>
    </source>
</reference>
<dbReference type="Proteomes" id="UP001415857">
    <property type="component" value="Unassembled WGS sequence"/>
</dbReference>
<dbReference type="InterPro" id="IPR001375">
    <property type="entry name" value="Peptidase_S9_cat"/>
</dbReference>
<dbReference type="PANTHER" id="PTHR11757">
    <property type="entry name" value="PROTEASE FAMILY S9A OLIGOPEPTIDASE"/>
    <property type="match status" value="1"/>
</dbReference>
<evidence type="ECO:0000256" key="6">
    <source>
        <dbReference type="RuleBase" id="RU368024"/>
    </source>
</evidence>
<dbReference type="AlphaFoldDB" id="A0AAP0RF98"/>
<evidence type="ECO:0000313" key="11">
    <source>
        <dbReference type="Proteomes" id="UP001415857"/>
    </source>
</evidence>
<dbReference type="InterPro" id="IPR051543">
    <property type="entry name" value="Serine_Peptidase_S9A"/>
</dbReference>
<dbReference type="Gene3D" id="3.40.50.1820">
    <property type="entry name" value="alpha/beta hydrolase"/>
    <property type="match status" value="1"/>
</dbReference>
<evidence type="ECO:0000256" key="3">
    <source>
        <dbReference type="ARBA" id="ARBA00022801"/>
    </source>
</evidence>
<dbReference type="InterPro" id="IPR002470">
    <property type="entry name" value="Peptidase_S9A"/>
</dbReference>
<feature type="domain" description="Peptidase S9A N-terminal" evidence="9">
    <location>
        <begin position="54"/>
        <end position="237"/>
    </location>
</feature>
<dbReference type="GO" id="GO:0009507">
    <property type="term" value="C:chloroplast"/>
    <property type="evidence" value="ECO:0007669"/>
    <property type="project" value="TreeGrafter"/>
</dbReference>
<feature type="chain" id="PRO_5042966641" description="Prolyl endopeptidase" evidence="7">
    <location>
        <begin position="26"/>
        <end position="559"/>
    </location>
</feature>
<evidence type="ECO:0000256" key="1">
    <source>
        <dbReference type="ARBA" id="ARBA00005228"/>
    </source>
</evidence>
<protein>
    <recommendedName>
        <fullName evidence="6">Prolyl endopeptidase</fullName>
        <ecNumber evidence="6">3.4.21.-</ecNumber>
    </recommendedName>
</protein>
<evidence type="ECO:0000259" key="9">
    <source>
        <dbReference type="Pfam" id="PF02897"/>
    </source>
</evidence>
<evidence type="ECO:0000313" key="10">
    <source>
        <dbReference type="EMBL" id="KAK9276747.1"/>
    </source>
</evidence>